<accession>A0A0R2CJQ3</accession>
<feature type="signal peptide" evidence="3">
    <location>
        <begin position="1"/>
        <end position="18"/>
    </location>
</feature>
<comment type="caution">
    <text evidence="5">The sequence shown here is derived from an EMBL/GenBank/DDBJ whole genome shotgun (WGS) entry which is preliminary data.</text>
</comment>
<dbReference type="PROSITE" id="PS51257">
    <property type="entry name" value="PROKAR_LIPOPROTEIN"/>
    <property type="match status" value="1"/>
</dbReference>
<gene>
    <name evidence="5" type="ORF">FC87_GL000855</name>
</gene>
<protein>
    <recommendedName>
        <fullName evidence="4">DUF5067 domain-containing protein</fullName>
    </recommendedName>
</protein>
<dbReference type="Proteomes" id="UP000051586">
    <property type="component" value="Unassembled WGS sequence"/>
</dbReference>
<evidence type="ECO:0000256" key="1">
    <source>
        <dbReference type="ARBA" id="ARBA00022729"/>
    </source>
</evidence>
<feature type="chain" id="PRO_5039295122" description="DUF5067 domain-containing protein" evidence="3">
    <location>
        <begin position="19"/>
        <end position="185"/>
    </location>
</feature>
<evidence type="ECO:0000256" key="2">
    <source>
        <dbReference type="SAM" id="MobiDB-lite"/>
    </source>
</evidence>
<organism evidence="5 6">
    <name type="scientific">Fructilactobacillus florum DSM 22689 = JCM 16035</name>
    <dbReference type="NCBI Taxonomy" id="1423745"/>
    <lineage>
        <taxon>Bacteria</taxon>
        <taxon>Bacillati</taxon>
        <taxon>Bacillota</taxon>
        <taxon>Bacilli</taxon>
        <taxon>Lactobacillales</taxon>
        <taxon>Lactobacillaceae</taxon>
        <taxon>Fructilactobacillus</taxon>
    </lineage>
</organism>
<name>A0A0R2CJQ3_9LACO</name>
<evidence type="ECO:0000259" key="4">
    <source>
        <dbReference type="Pfam" id="PF16729"/>
    </source>
</evidence>
<evidence type="ECO:0000313" key="6">
    <source>
        <dbReference type="Proteomes" id="UP000051586"/>
    </source>
</evidence>
<feature type="region of interest" description="Disordered" evidence="2">
    <location>
        <begin position="112"/>
        <end position="141"/>
    </location>
</feature>
<dbReference type="InterPro" id="IPR031989">
    <property type="entry name" value="DUF5067"/>
</dbReference>
<reference evidence="5 6" key="1">
    <citation type="journal article" date="2015" name="Genome Announc.">
        <title>Expanding the biotechnology potential of lactobacilli through comparative genomics of 213 strains and associated genera.</title>
        <authorList>
            <person name="Sun Z."/>
            <person name="Harris H.M."/>
            <person name="McCann A."/>
            <person name="Guo C."/>
            <person name="Argimon S."/>
            <person name="Zhang W."/>
            <person name="Yang X."/>
            <person name="Jeffery I.B."/>
            <person name="Cooney J.C."/>
            <person name="Kagawa T.F."/>
            <person name="Liu W."/>
            <person name="Song Y."/>
            <person name="Salvetti E."/>
            <person name="Wrobel A."/>
            <person name="Rasinkangas P."/>
            <person name="Parkhill J."/>
            <person name="Rea M.C."/>
            <person name="O'Sullivan O."/>
            <person name="Ritari J."/>
            <person name="Douillard F.P."/>
            <person name="Paul Ross R."/>
            <person name="Yang R."/>
            <person name="Briner A.E."/>
            <person name="Felis G.E."/>
            <person name="de Vos W.M."/>
            <person name="Barrangou R."/>
            <person name="Klaenhammer T.R."/>
            <person name="Caufield P.W."/>
            <person name="Cui Y."/>
            <person name="Zhang H."/>
            <person name="O'Toole P.W."/>
        </authorList>
    </citation>
    <scope>NUCLEOTIDE SEQUENCE [LARGE SCALE GENOMIC DNA]</scope>
    <source>
        <strain evidence="5 6">DSM 22689</strain>
    </source>
</reference>
<dbReference type="EMBL" id="AYZI01000005">
    <property type="protein sequence ID" value="KRM91346.1"/>
    <property type="molecule type" value="Genomic_DNA"/>
</dbReference>
<sequence>MKKRWLSVPIILSSGLLAGCSFVNPGANRQSKSTNQKTTSQPVKASFENNILKTNQATIKITAVKTTRPNQTYPQPIITFIYKTTNNGSTSITPQSTWKKSFNALQQGNQLPTTTLKDPSIPDNNQRQLQSNQSVENATSYQLKNQTDPVTLQATISKSEQPFSDSKQQNLDTITLGSQIYNIKQ</sequence>
<dbReference type="PATRIC" id="fig|1423745.4.peg.916"/>
<dbReference type="STRING" id="1423745.GCA_001311215_01627"/>
<dbReference type="InterPro" id="IPR029050">
    <property type="entry name" value="Immunoprotect_excell_Ig-like"/>
</dbReference>
<evidence type="ECO:0000256" key="3">
    <source>
        <dbReference type="SAM" id="SignalP"/>
    </source>
</evidence>
<proteinExistence type="predicted"/>
<dbReference type="AlphaFoldDB" id="A0A0R2CJQ3"/>
<keyword evidence="1 3" id="KW-0732">Signal</keyword>
<dbReference type="Gene3D" id="2.60.40.1240">
    <property type="match status" value="1"/>
</dbReference>
<dbReference type="RefSeq" id="WP_009166377.1">
    <property type="nucleotide sequence ID" value="NZ_AYZI01000005.1"/>
</dbReference>
<dbReference type="Pfam" id="PF16729">
    <property type="entry name" value="DUF5067"/>
    <property type="match status" value="1"/>
</dbReference>
<feature type="domain" description="DUF5067" evidence="4">
    <location>
        <begin position="33"/>
        <end position="154"/>
    </location>
</feature>
<evidence type="ECO:0000313" key="5">
    <source>
        <dbReference type="EMBL" id="KRM91346.1"/>
    </source>
</evidence>